<dbReference type="SUPFAM" id="SSF101898">
    <property type="entry name" value="NHL repeat"/>
    <property type="match status" value="1"/>
</dbReference>
<proteinExistence type="predicted"/>
<sequence length="191" mass="21228">MIVQFLNVVDRQIVEGRIRTFKYICHGIAYFKNSLFITTYTVLYEYTQGGLLVKKIYEDTSGPQKVYKCAVSSDGSRLNVTNYTLDVTNNTLDVTNYTFNKLLTLYMNGTVLSSSEHPALQCPLGVHMSASGQLLVCGYRSCTIVQVDAEVGVVKLASKEDGLDGPESIYYRAGRLIVGQRSDNILVINTK</sequence>
<evidence type="ECO:0000313" key="2">
    <source>
        <dbReference type="Proteomes" id="UP000828390"/>
    </source>
</evidence>
<keyword evidence="2" id="KW-1185">Reference proteome</keyword>
<accession>A0A9D4KT32</accession>
<organism evidence="1 2">
    <name type="scientific">Dreissena polymorpha</name>
    <name type="common">Zebra mussel</name>
    <name type="synonym">Mytilus polymorpha</name>
    <dbReference type="NCBI Taxonomy" id="45954"/>
    <lineage>
        <taxon>Eukaryota</taxon>
        <taxon>Metazoa</taxon>
        <taxon>Spiralia</taxon>
        <taxon>Lophotrochozoa</taxon>
        <taxon>Mollusca</taxon>
        <taxon>Bivalvia</taxon>
        <taxon>Autobranchia</taxon>
        <taxon>Heteroconchia</taxon>
        <taxon>Euheterodonta</taxon>
        <taxon>Imparidentia</taxon>
        <taxon>Neoheterodontei</taxon>
        <taxon>Myida</taxon>
        <taxon>Dreissenoidea</taxon>
        <taxon>Dreissenidae</taxon>
        <taxon>Dreissena</taxon>
    </lineage>
</organism>
<reference evidence="1" key="1">
    <citation type="journal article" date="2019" name="bioRxiv">
        <title>The Genome of the Zebra Mussel, Dreissena polymorpha: A Resource for Invasive Species Research.</title>
        <authorList>
            <person name="McCartney M.A."/>
            <person name="Auch B."/>
            <person name="Kono T."/>
            <person name="Mallez S."/>
            <person name="Zhang Y."/>
            <person name="Obille A."/>
            <person name="Becker A."/>
            <person name="Abrahante J.E."/>
            <person name="Garbe J."/>
            <person name="Badalamenti J.P."/>
            <person name="Herman A."/>
            <person name="Mangelson H."/>
            <person name="Liachko I."/>
            <person name="Sullivan S."/>
            <person name="Sone E.D."/>
            <person name="Koren S."/>
            <person name="Silverstein K.A.T."/>
            <person name="Beckman K.B."/>
            <person name="Gohl D.M."/>
        </authorList>
    </citation>
    <scope>NUCLEOTIDE SEQUENCE</scope>
    <source>
        <strain evidence="1">Duluth1</strain>
        <tissue evidence="1">Whole animal</tissue>
    </source>
</reference>
<protein>
    <submittedName>
        <fullName evidence="1">Uncharacterized protein</fullName>
    </submittedName>
</protein>
<reference evidence="1" key="2">
    <citation type="submission" date="2020-11" db="EMBL/GenBank/DDBJ databases">
        <authorList>
            <person name="McCartney M.A."/>
            <person name="Auch B."/>
            <person name="Kono T."/>
            <person name="Mallez S."/>
            <person name="Becker A."/>
            <person name="Gohl D.M."/>
            <person name="Silverstein K.A.T."/>
            <person name="Koren S."/>
            <person name="Bechman K.B."/>
            <person name="Herman A."/>
            <person name="Abrahante J.E."/>
            <person name="Garbe J."/>
        </authorList>
    </citation>
    <scope>NUCLEOTIDE SEQUENCE</scope>
    <source>
        <strain evidence="1">Duluth1</strain>
        <tissue evidence="1">Whole animal</tissue>
    </source>
</reference>
<dbReference type="EMBL" id="JAIWYP010000003">
    <property type="protein sequence ID" value="KAH3844752.1"/>
    <property type="molecule type" value="Genomic_DNA"/>
</dbReference>
<dbReference type="AlphaFoldDB" id="A0A9D4KT32"/>
<gene>
    <name evidence="1" type="ORF">DPMN_087014</name>
</gene>
<name>A0A9D4KT32_DREPO</name>
<dbReference type="Proteomes" id="UP000828390">
    <property type="component" value="Unassembled WGS sequence"/>
</dbReference>
<evidence type="ECO:0000313" key="1">
    <source>
        <dbReference type="EMBL" id="KAH3844752.1"/>
    </source>
</evidence>
<comment type="caution">
    <text evidence="1">The sequence shown here is derived from an EMBL/GenBank/DDBJ whole genome shotgun (WGS) entry which is preliminary data.</text>
</comment>